<evidence type="ECO:0000256" key="4">
    <source>
        <dbReference type="ARBA" id="ARBA00023204"/>
    </source>
</evidence>
<organism evidence="5">
    <name type="scientific">marine metagenome</name>
    <dbReference type="NCBI Taxonomy" id="408172"/>
    <lineage>
        <taxon>unclassified sequences</taxon>
        <taxon>metagenomes</taxon>
        <taxon>ecological metagenomes</taxon>
    </lineage>
</organism>
<dbReference type="PANTHER" id="PTHR47810:SF1">
    <property type="entry name" value="DNA LIGASE B"/>
    <property type="match status" value="1"/>
</dbReference>
<keyword evidence="3" id="KW-0227">DNA damage</keyword>
<protein>
    <recommendedName>
        <fullName evidence="6">ATP-dependent DNA ligase family profile domain-containing protein</fullName>
    </recommendedName>
</protein>
<feature type="non-terminal residue" evidence="5">
    <location>
        <position position="215"/>
    </location>
</feature>
<evidence type="ECO:0008006" key="6">
    <source>
        <dbReference type="Google" id="ProtNLM"/>
    </source>
</evidence>
<evidence type="ECO:0000256" key="1">
    <source>
        <dbReference type="ARBA" id="ARBA00022598"/>
    </source>
</evidence>
<evidence type="ECO:0000256" key="2">
    <source>
        <dbReference type="ARBA" id="ARBA00022705"/>
    </source>
</evidence>
<evidence type="ECO:0000256" key="3">
    <source>
        <dbReference type="ARBA" id="ARBA00022763"/>
    </source>
</evidence>
<keyword evidence="4" id="KW-0234">DNA repair</keyword>
<dbReference type="GO" id="GO:0006260">
    <property type="term" value="P:DNA replication"/>
    <property type="evidence" value="ECO:0007669"/>
    <property type="project" value="UniProtKB-KW"/>
</dbReference>
<reference evidence="5" key="1">
    <citation type="submission" date="2018-05" db="EMBL/GenBank/DDBJ databases">
        <authorList>
            <person name="Lanie J.A."/>
            <person name="Ng W.-L."/>
            <person name="Kazmierczak K.M."/>
            <person name="Andrzejewski T.M."/>
            <person name="Davidsen T.M."/>
            <person name="Wayne K.J."/>
            <person name="Tettelin H."/>
            <person name="Glass J.I."/>
            <person name="Rusch D."/>
            <person name="Podicherti R."/>
            <person name="Tsui H.-C.T."/>
            <person name="Winkler M.E."/>
        </authorList>
    </citation>
    <scope>NUCLEOTIDE SEQUENCE</scope>
</reference>
<dbReference type="PANTHER" id="PTHR47810">
    <property type="entry name" value="DNA LIGASE"/>
    <property type="match status" value="1"/>
</dbReference>
<dbReference type="EMBL" id="UINC01053126">
    <property type="protein sequence ID" value="SVB69273.1"/>
    <property type="molecule type" value="Genomic_DNA"/>
</dbReference>
<gene>
    <name evidence="5" type="ORF">METZ01_LOCUS222127</name>
</gene>
<sequence>MMDKITTLEPLYKRDSKGKLRIWEIQWGYSDESAGTRTISGLVDGKKVTSGWNFSEAKNVGRANATTTITQAASEAKSQWDIKAEKEYFKDVKDVDTYDKFKPMLANDYKKTKLPVTSGFVQPKLDGIRCIVNKNGMWTRSGKEINSCPHIWESLQGFMEQNPHFILDGELYNHELKADFNKIISLVRKVKSTPEDMEEAKGLVQYHVYDMFDKS</sequence>
<evidence type="ECO:0000313" key="5">
    <source>
        <dbReference type="EMBL" id="SVB69273.1"/>
    </source>
</evidence>
<keyword evidence="1" id="KW-0436">Ligase</keyword>
<dbReference type="Gene3D" id="3.30.470.30">
    <property type="entry name" value="DNA ligase/mRNA capping enzyme"/>
    <property type="match status" value="1"/>
</dbReference>
<name>A0A382G3Z7_9ZZZZ</name>
<proteinExistence type="predicted"/>
<dbReference type="GO" id="GO:0006281">
    <property type="term" value="P:DNA repair"/>
    <property type="evidence" value="ECO:0007669"/>
    <property type="project" value="UniProtKB-KW"/>
</dbReference>
<dbReference type="GO" id="GO:0016874">
    <property type="term" value="F:ligase activity"/>
    <property type="evidence" value="ECO:0007669"/>
    <property type="project" value="UniProtKB-KW"/>
</dbReference>
<dbReference type="AlphaFoldDB" id="A0A382G3Z7"/>
<keyword evidence="2" id="KW-0235">DNA replication</keyword>
<accession>A0A382G3Z7</accession>
<dbReference type="InterPro" id="IPR050326">
    <property type="entry name" value="NAD_dep_DNA_ligaseB"/>
</dbReference>
<dbReference type="SUPFAM" id="SSF56091">
    <property type="entry name" value="DNA ligase/mRNA capping enzyme, catalytic domain"/>
    <property type="match status" value="1"/>
</dbReference>